<feature type="domain" description="MULE transposase" evidence="1">
    <location>
        <begin position="110"/>
        <end position="204"/>
    </location>
</feature>
<evidence type="ECO:0000313" key="3">
    <source>
        <dbReference type="Proteomes" id="UP000231279"/>
    </source>
</evidence>
<dbReference type="OrthoDB" id="747268at2759"/>
<name>A0A2G9GTE1_9LAMI</name>
<sequence>MIYMLHETYLLRSQHNMTKEHRILFNTTCNSGVPPARAFGLMQNLAGGEQNLGFTQSEVFSELTRQKRKKKINSGDAVGLNMEVESDITLINIFFRDSRCFVDYESFGDVLSFDTTYKTKKYGLKCAPFVEINHHKENIMFGFALISDETESSFKWLFRTFLESMAGKQPQLIITDQCQAMINAIRTVFPTTHYRLCQWHINQNAPSHFESLNTNSGFKHLWTKCMSYYDHIEAFEARWQLMVENYNIIFSNHIFSCGLMATSRSEGTNTALKKAIGNATSSLLDCVHGYEKILSNCRSEETKKGIHCHHTQLALLAHHNPLLKYATEVYTHNIFHLFQNELKDSFNFECMEEPTYPISSLRRVYTQANLKNIPERYILKRWTKTAKNMDHTEPSENASGRSCSVNRLEMAFVSHATKKIHDLAMRYTPYGEARYILT</sequence>
<dbReference type="InterPro" id="IPR018289">
    <property type="entry name" value="MULE_transposase_dom"/>
</dbReference>
<dbReference type="EMBL" id="NKXS01003770">
    <property type="protein sequence ID" value="PIN08551.1"/>
    <property type="molecule type" value="Genomic_DNA"/>
</dbReference>
<comment type="caution">
    <text evidence="2">The sequence shown here is derived from an EMBL/GenBank/DDBJ whole genome shotgun (WGS) entry which is preliminary data.</text>
</comment>
<accession>A0A2G9GTE1</accession>
<organism evidence="2 3">
    <name type="scientific">Handroanthus impetiginosus</name>
    <dbReference type="NCBI Taxonomy" id="429701"/>
    <lineage>
        <taxon>Eukaryota</taxon>
        <taxon>Viridiplantae</taxon>
        <taxon>Streptophyta</taxon>
        <taxon>Embryophyta</taxon>
        <taxon>Tracheophyta</taxon>
        <taxon>Spermatophyta</taxon>
        <taxon>Magnoliopsida</taxon>
        <taxon>eudicotyledons</taxon>
        <taxon>Gunneridae</taxon>
        <taxon>Pentapetalae</taxon>
        <taxon>asterids</taxon>
        <taxon>lamiids</taxon>
        <taxon>Lamiales</taxon>
        <taxon>Bignoniaceae</taxon>
        <taxon>Crescentiina</taxon>
        <taxon>Tabebuia alliance</taxon>
        <taxon>Handroanthus</taxon>
    </lineage>
</organism>
<dbReference type="AlphaFoldDB" id="A0A2G9GTE1"/>
<dbReference type="PANTHER" id="PTHR47718:SF17">
    <property type="entry name" value="PROTEIN FAR1-RELATED SEQUENCE 5-LIKE"/>
    <property type="match status" value="1"/>
</dbReference>
<protein>
    <recommendedName>
        <fullName evidence="1">MULE transposase domain-containing protein</fullName>
    </recommendedName>
</protein>
<dbReference type="STRING" id="429701.A0A2G9GTE1"/>
<evidence type="ECO:0000259" key="1">
    <source>
        <dbReference type="Pfam" id="PF10551"/>
    </source>
</evidence>
<evidence type="ECO:0000313" key="2">
    <source>
        <dbReference type="EMBL" id="PIN08551.1"/>
    </source>
</evidence>
<proteinExistence type="predicted"/>
<reference evidence="3" key="1">
    <citation type="journal article" date="2018" name="Gigascience">
        <title>Genome assembly of the Pink Ipe (Handroanthus impetiginosus, Bignoniaceae), a highly valued, ecologically keystone Neotropical timber forest tree.</title>
        <authorList>
            <person name="Silva-Junior O.B."/>
            <person name="Grattapaglia D."/>
            <person name="Novaes E."/>
            <person name="Collevatti R.G."/>
        </authorList>
    </citation>
    <scope>NUCLEOTIDE SEQUENCE [LARGE SCALE GENOMIC DNA]</scope>
    <source>
        <strain evidence="3">cv. UFG-1</strain>
    </source>
</reference>
<dbReference type="Pfam" id="PF10551">
    <property type="entry name" value="MULE"/>
    <property type="match status" value="1"/>
</dbReference>
<dbReference type="PANTHER" id="PTHR47718">
    <property type="entry name" value="OS01G0519700 PROTEIN"/>
    <property type="match status" value="1"/>
</dbReference>
<gene>
    <name evidence="2" type="ORF">CDL12_18872</name>
</gene>
<dbReference type="Proteomes" id="UP000231279">
    <property type="component" value="Unassembled WGS sequence"/>
</dbReference>
<keyword evidence="3" id="KW-1185">Reference proteome</keyword>